<evidence type="ECO:0000313" key="2">
    <source>
        <dbReference type="EMBL" id="MBB6173657.1"/>
    </source>
</evidence>
<evidence type="ECO:0000256" key="1">
    <source>
        <dbReference type="SAM" id="MobiDB-lite"/>
    </source>
</evidence>
<proteinExistence type="predicted"/>
<gene>
    <name evidence="2" type="ORF">HNR23_003717</name>
</gene>
<accession>A0A7X0D6K9</accession>
<keyword evidence="3" id="KW-1185">Reference proteome</keyword>
<organism evidence="2 3">
    <name type="scientific">Nocardiopsis mwathae</name>
    <dbReference type="NCBI Taxonomy" id="1472723"/>
    <lineage>
        <taxon>Bacteria</taxon>
        <taxon>Bacillati</taxon>
        <taxon>Actinomycetota</taxon>
        <taxon>Actinomycetes</taxon>
        <taxon>Streptosporangiales</taxon>
        <taxon>Nocardiopsidaceae</taxon>
        <taxon>Nocardiopsis</taxon>
    </lineage>
</organism>
<reference evidence="2 3" key="1">
    <citation type="submission" date="2020-08" db="EMBL/GenBank/DDBJ databases">
        <title>Sequencing the genomes of 1000 actinobacteria strains.</title>
        <authorList>
            <person name="Klenk H.-P."/>
        </authorList>
    </citation>
    <scope>NUCLEOTIDE SEQUENCE [LARGE SCALE GENOMIC DNA]</scope>
    <source>
        <strain evidence="2 3">DSM 46659</strain>
    </source>
</reference>
<comment type="caution">
    <text evidence="2">The sequence shown here is derived from an EMBL/GenBank/DDBJ whole genome shotgun (WGS) entry which is preliminary data.</text>
</comment>
<sequence length="31" mass="3145">MVGTLLRHVGPPADPAGGPTTQLAVASSRRM</sequence>
<dbReference type="AlphaFoldDB" id="A0A7X0D6K9"/>
<evidence type="ECO:0000313" key="3">
    <source>
        <dbReference type="Proteomes" id="UP000546642"/>
    </source>
</evidence>
<feature type="region of interest" description="Disordered" evidence="1">
    <location>
        <begin position="1"/>
        <end position="31"/>
    </location>
</feature>
<dbReference type="Proteomes" id="UP000546642">
    <property type="component" value="Unassembled WGS sequence"/>
</dbReference>
<name>A0A7X0D6K9_9ACTN</name>
<protein>
    <submittedName>
        <fullName evidence="2">Uncharacterized protein</fullName>
    </submittedName>
</protein>
<dbReference type="EMBL" id="JACHDS010000001">
    <property type="protein sequence ID" value="MBB6173657.1"/>
    <property type="molecule type" value="Genomic_DNA"/>
</dbReference>